<evidence type="ECO:0000313" key="2">
    <source>
        <dbReference type="Proteomes" id="UP000534294"/>
    </source>
</evidence>
<gene>
    <name evidence="1" type="ORF">HNQ64_004694</name>
</gene>
<keyword evidence="2" id="KW-1185">Reference proteome</keyword>
<organism evidence="1 2">
    <name type="scientific">Prosthecobacter dejongeii</name>
    <dbReference type="NCBI Taxonomy" id="48465"/>
    <lineage>
        <taxon>Bacteria</taxon>
        <taxon>Pseudomonadati</taxon>
        <taxon>Verrucomicrobiota</taxon>
        <taxon>Verrucomicrobiia</taxon>
        <taxon>Verrucomicrobiales</taxon>
        <taxon>Verrucomicrobiaceae</taxon>
        <taxon>Prosthecobacter</taxon>
    </lineage>
</organism>
<protein>
    <submittedName>
        <fullName evidence="1">Uncharacterized protein</fullName>
    </submittedName>
</protein>
<name>A0A7W7YQT2_9BACT</name>
<proteinExistence type="predicted"/>
<dbReference type="Proteomes" id="UP000534294">
    <property type="component" value="Unassembled WGS sequence"/>
</dbReference>
<evidence type="ECO:0000313" key="1">
    <source>
        <dbReference type="EMBL" id="MBB5040410.1"/>
    </source>
</evidence>
<dbReference type="AlphaFoldDB" id="A0A7W7YQT2"/>
<sequence length="63" mass="7384">MSPLMQQTLEQKALRRKRLMELSYPEKVRIVQELRAATLQIQSVTEKQWVLKEAVPVYGDKKA</sequence>
<dbReference type="RefSeq" id="WP_184212949.1">
    <property type="nucleotide sequence ID" value="NZ_JACHIF010000013.1"/>
</dbReference>
<dbReference type="EMBL" id="JACHIF010000013">
    <property type="protein sequence ID" value="MBB5040410.1"/>
    <property type="molecule type" value="Genomic_DNA"/>
</dbReference>
<accession>A0A7W7YQT2</accession>
<reference evidence="1 2" key="1">
    <citation type="submission" date="2020-08" db="EMBL/GenBank/DDBJ databases">
        <title>Genomic Encyclopedia of Type Strains, Phase IV (KMG-IV): sequencing the most valuable type-strain genomes for metagenomic binning, comparative biology and taxonomic classification.</title>
        <authorList>
            <person name="Goeker M."/>
        </authorList>
    </citation>
    <scope>NUCLEOTIDE SEQUENCE [LARGE SCALE GENOMIC DNA]</scope>
    <source>
        <strain evidence="1 2">DSM 12251</strain>
    </source>
</reference>
<comment type="caution">
    <text evidence="1">The sequence shown here is derived from an EMBL/GenBank/DDBJ whole genome shotgun (WGS) entry which is preliminary data.</text>
</comment>